<evidence type="ECO:0000256" key="5">
    <source>
        <dbReference type="ARBA" id="ARBA00022960"/>
    </source>
</evidence>
<proteinExistence type="inferred from homology"/>
<evidence type="ECO:0000256" key="7">
    <source>
        <dbReference type="ARBA" id="ARBA00023136"/>
    </source>
</evidence>
<keyword evidence="5" id="KW-0133">Cell shape</keyword>
<evidence type="ECO:0000313" key="10">
    <source>
        <dbReference type="Proteomes" id="UP001595279"/>
    </source>
</evidence>
<dbReference type="EMBL" id="JBHRSA010000031">
    <property type="protein sequence ID" value="MFC3040017.1"/>
    <property type="molecule type" value="Genomic_DNA"/>
</dbReference>
<evidence type="ECO:0000256" key="8">
    <source>
        <dbReference type="SAM" id="Phobius"/>
    </source>
</evidence>
<feature type="transmembrane region" description="Helical" evidence="8">
    <location>
        <begin position="103"/>
        <end position="127"/>
    </location>
</feature>
<evidence type="ECO:0000256" key="2">
    <source>
        <dbReference type="ARBA" id="ARBA00007776"/>
    </source>
</evidence>
<keyword evidence="6 8" id="KW-1133">Transmembrane helix</keyword>
<evidence type="ECO:0000256" key="4">
    <source>
        <dbReference type="ARBA" id="ARBA00022692"/>
    </source>
</evidence>
<sequence>MKRLYVPGILFLLTISEGVALDLLPPGIVSGDYLIIPHWVLIFLVMLAIFYDKESTYYSVLYALAFGFLIDIVYTGILGVYMFSYAAAVYLAHGLKKILHDNILTALLLGMLGIVAADIFIYVIYMIVGTAAMIWENYLMYRLLPTVLANLFFLIIFYPIIVKRLEKWSEMQVFDRNRF</sequence>
<gene>
    <name evidence="9" type="primary">mreD</name>
    <name evidence="9" type="ORF">ACFOGI_07105</name>
</gene>
<evidence type="ECO:0000256" key="3">
    <source>
        <dbReference type="ARBA" id="ARBA00022475"/>
    </source>
</evidence>
<comment type="caution">
    <text evidence="9">The sequence shown here is derived from an EMBL/GenBank/DDBJ whole genome shotgun (WGS) entry which is preliminary data.</text>
</comment>
<evidence type="ECO:0000256" key="1">
    <source>
        <dbReference type="ARBA" id="ARBA00004651"/>
    </source>
</evidence>
<name>A0ABV7CUJ8_9BACI</name>
<comment type="similarity">
    <text evidence="2">Belongs to the MreD family.</text>
</comment>
<organism evidence="9 10">
    <name type="scientific">Virgibacillus xinjiangensis</name>
    <dbReference type="NCBI Taxonomy" id="393090"/>
    <lineage>
        <taxon>Bacteria</taxon>
        <taxon>Bacillati</taxon>
        <taxon>Bacillota</taxon>
        <taxon>Bacilli</taxon>
        <taxon>Bacillales</taxon>
        <taxon>Bacillaceae</taxon>
        <taxon>Virgibacillus</taxon>
    </lineage>
</organism>
<feature type="transmembrane region" description="Helical" evidence="8">
    <location>
        <begin position="60"/>
        <end position="83"/>
    </location>
</feature>
<keyword evidence="10" id="KW-1185">Reference proteome</keyword>
<evidence type="ECO:0000313" key="9">
    <source>
        <dbReference type="EMBL" id="MFC3040017.1"/>
    </source>
</evidence>
<dbReference type="Pfam" id="PF04093">
    <property type="entry name" value="MreD"/>
    <property type="match status" value="1"/>
</dbReference>
<dbReference type="Proteomes" id="UP001595279">
    <property type="component" value="Unassembled WGS sequence"/>
</dbReference>
<dbReference type="NCBIfam" id="TIGR03426">
    <property type="entry name" value="shape_MreD"/>
    <property type="match status" value="1"/>
</dbReference>
<evidence type="ECO:0000256" key="6">
    <source>
        <dbReference type="ARBA" id="ARBA00022989"/>
    </source>
</evidence>
<dbReference type="RefSeq" id="WP_390270596.1">
    <property type="nucleotide sequence ID" value="NZ_JBHRSA010000031.1"/>
</dbReference>
<comment type="subcellular location">
    <subcellularLocation>
        <location evidence="1">Cell membrane</location>
        <topology evidence="1">Multi-pass membrane protein</topology>
    </subcellularLocation>
</comment>
<protein>
    <submittedName>
        <fullName evidence="9">Rod shape-determining protein MreD</fullName>
    </submittedName>
</protein>
<accession>A0ABV7CUJ8</accession>
<dbReference type="InterPro" id="IPR007227">
    <property type="entry name" value="Cell_shape_determining_MreD"/>
</dbReference>
<reference evidence="10" key="1">
    <citation type="journal article" date="2019" name="Int. J. Syst. Evol. Microbiol.">
        <title>The Global Catalogue of Microorganisms (GCM) 10K type strain sequencing project: providing services to taxonomists for standard genome sequencing and annotation.</title>
        <authorList>
            <consortium name="The Broad Institute Genomics Platform"/>
            <consortium name="The Broad Institute Genome Sequencing Center for Infectious Disease"/>
            <person name="Wu L."/>
            <person name="Ma J."/>
        </authorList>
    </citation>
    <scope>NUCLEOTIDE SEQUENCE [LARGE SCALE GENOMIC DNA]</scope>
    <source>
        <strain evidence="10">KCTC 13128</strain>
    </source>
</reference>
<keyword evidence="4 8" id="KW-0812">Transmembrane</keyword>
<feature type="transmembrane region" description="Helical" evidence="8">
    <location>
        <begin position="30"/>
        <end position="51"/>
    </location>
</feature>
<feature type="transmembrane region" description="Helical" evidence="8">
    <location>
        <begin position="139"/>
        <end position="161"/>
    </location>
</feature>
<keyword evidence="7 8" id="KW-0472">Membrane</keyword>
<keyword evidence="3" id="KW-1003">Cell membrane</keyword>